<reference evidence="2" key="1">
    <citation type="journal article" date="2022" name="Mol. Ecol. Resour.">
        <title>The genomes of chicory, endive, great burdock and yacon provide insights into Asteraceae palaeo-polyploidization history and plant inulin production.</title>
        <authorList>
            <person name="Fan W."/>
            <person name="Wang S."/>
            <person name="Wang H."/>
            <person name="Wang A."/>
            <person name="Jiang F."/>
            <person name="Liu H."/>
            <person name="Zhao H."/>
            <person name="Xu D."/>
            <person name="Zhang Y."/>
        </authorList>
    </citation>
    <scope>NUCLEOTIDE SEQUENCE [LARGE SCALE GENOMIC DNA]</scope>
    <source>
        <strain evidence="2">cv. Yunnan</strain>
    </source>
</reference>
<proteinExistence type="predicted"/>
<evidence type="ECO:0000313" key="2">
    <source>
        <dbReference type="Proteomes" id="UP001056120"/>
    </source>
</evidence>
<protein>
    <submittedName>
        <fullName evidence="1">Uncharacterized protein</fullName>
    </submittedName>
</protein>
<sequence length="295" mass="30428">MIGEQFDYGDDICGAVVNVRAKQEKISFWTKNVLVQTPFLTSFFTEINKESEVGKIMATYNGDDKNLKAITVDKRSISDVAVSVPATTVAKLPPPLPPLPHTVTSPPPTSVIGTAPPPPLPPLPHISDPATAPPLALPPPSPPTVTLATTCTAITKSSSVVACYDAAACSDIACYGAAACSAFVCSATATSNSSSAAACCQSNLSSAISKPSSAVACYGSAACSADVCSATAGRCLGGANSFFLIPSRFCSSMVTQQHSIESVLCQLWILQSVVAENNTEINKRLAAIEAELVAL</sequence>
<comment type="caution">
    <text evidence="1">The sequence shown here is derived from an EMBL/GenBank/DDBJ whole genome shotgun (WGS) entry which is preliminary data.</text>
</comment>
<keyword evidence="2" id="KW-1185">Reference proteome</keyword>
<dbReference type="EMBL" id="CM042029">
    <property type="protein sequence ID" value="KAI3796410.1"/>
    <property type="molecule type" value="Genomic_DNA"/>
</dbReference>
<dbReference type="Proteomes" id="UP001056120">
    <property type="component" value="Linkage Group LG12"/>
</dbReference>
<gene>
    <name evidence="1" type="ORF">L1987_39080</name>
</gene>
<reference evidence="1 2" key="2">
    <citation type="journal article" date="2022" name="Mol. Ecol. Resour.">
        <title>The genomes of chicory, endive, great burdock and yacon provide insights into Asteraceae paleo-polyploidization history and plant inulin production.</title>
        <authorList>
            <person name="Fan W."/>
            <person name="Wang S."/>
            <person name="Wang H."/>
            <person name="Wang A."/>
            <person name="Jiang F."/>
            <person name="Liu H."/>
            <person name="Zhao H."/>
            <person name="Xu D."/>
            <person name="Zhang Y."/>
        </authorList>
    </citation>
    <scope>NUCLEOTIDE SEQUENCE [LARGE SCALE GENOMIC DNA]</scope>
    <source>
        <strain evidence="2">cv. Yunnan</strain>
        <tissue evidence="1">Leaves</tissue>
    </source>
</reference>
<accession>A0ACB9HL04</accession>
<name>A0ACB9HL04_9ASTR</name>
<organism evidence="1 2">
    <name type="scientific">Smallanthus sonchifolius</name>
    <dbReference type="NCBI Taxonomy" id="185202"/>
    <lineage>
        <taxon>Eukaryota</taxon>
        <taxon>Viridiplantae</taxon>
        <taxon>Streptophyta</taxon>
        <taxon>Embryophyta</taxon>
        <taxon>Tracheophyta</taxon>
        <taxon>Spermatophyta</taxon>
        <taxon>Magnoliopsida</taxon>
        <taxon>eudicotyledons</taxon>
        <taxon>Gunneridae</taxon>
        <taxon>Pentapetalae</taxon>
        <taxon>asterids</taxon>
        <taxon>campanulids</taxon>
        <taxon>Asterales</taxon>
        <taxon>Asteraceae</taxon>
        <taxon>Asteroideae</taxon>
        <taxon>Heliantheae alliance</taxon>
        <taxon>Millerieae</taxon>
        <taxon>Smallanthus</taxon>
    </lineage>
</organism>
<evidence type="ECO:0000313" key="1">
    <source>
        <dbReference type="EMBL" id="KAI3796410.1"/>
    </source>
</evidence>